<feature type="transmembrane region" description="Helical" evidence="1">
    <location>
        <begin position="56"/>
        <end position="75"/>
    </location>
</feature>
<accession>A0AA94WVA2</accession>
<dbReference type="EMBL" id="VTEU01000001">
    <property type="protein sequence ID" value="TYS61410.1"/>
    <property type="molecule type" value="Genomic_DNA"/>
</dbReference>
<dbReference type="AlphaFoldDB" id="A0AA94WVA2"/>
<reference evidence="2 3" key="1">
    <citation type="submission" date="2019-08" db="EMBL/GenBank/DDBJ databases">
        <title>Bacillus genomes from the desert of Cuatro Cienegas, Coahuila.</title>
        <authorList>
            <person name="Olmedo-Alvarez G."/>
        </authorList>
    </citation>
    <scope>NUCLEOTIDE SEQUENCE [LARGE SCALE GENOMIC DNA]</scope>
    <source>
        <strain evidence="2 3">CH88_3T</strain>
    </source>
</reference>
<evidence type="ECO:0000256" key="1">
    <source>
        <dbReference type="SAM" id="Phobius"/>
    </source>
</evidence>
<name>A0AA94WVA2_9BACI</name>
<protein>
    <submittedName>
        <fullName evidence="2">Uncharacterized protein</fullName>
    </submittedName>
</protein>
<organism evidence="2 3">
    <name type="scientific">Sutcliffiella horikoshii</name>
    <dbReference type="NCBI Taxonomy" id="79883"/>
    <lineage>
        <taxon>Bacteria</taxon>
        <taxon>Bacillati</taxon>
        <taxon>Bacillota</taxon>
        <taxon>Bacilli</taxon>
        <taxon>Bacillales</taxon>
        <taxon>Bacillaceae</taxon>
        <taxon>Sutcliffiella</taxon>
    </lineage>
</organism>
<proteinExistence type="predicted"/>
<evidence type="ECO:0000313" key="3">
    <source>
        <dbReference type="Proteomes" id="UP000323393"/>
    </source>
</evidence>
<dbReference type="RefSeq" id="WP_010192707.1">
    <property type="nucleotide sequence ID" value="NZ_CP020880.1"/>
</dbReference>
<keyword evidence="1" id="KW-0812">Transmembrane</keyword>
<keyword evidence="1" id="KW-0472">Membrane</keyword>
<dbReference type="GeneID" id="96738543"/>
<evidence type="ECO:0000313" key="2">
    <source>
        <dbReference type="EMBL" id="TYS61410.1"/>
    </source>
</evidence>
<sequence length="79" mass="8790">MGSFDFILLIVALLILAGGMIYTYKVGRQSSTQSANQDSSIDEKVQDHYVLRNPVFLTYLIAAVLVLSYIVYAGLNSNW</sequence>
<dbReference type="Proteomes" id="UP000323393">
    <property type="component" value="Unassembled WGS sequence"/>
</dbReference>
<keyword evidence="1" id="KW-1133">Transmembrane helix</keyword>
<gene>
    <name evidence="2" type="ORF">FZC74_03790</name>
</gene>
<comment type="caution">
    <text evidence="2">The sequence shown here is derived from an EMBL/GenBank/DDBJ whole genome shotgun (WGS) entry which is preliminary data.</text>
</comment>
<feature type="transmembrane region" description="Helical" evidence="1">
    <location>
        <begin position="6"/>
        <end position="24"/>
    </location>
</feature>